<evidence type="ECO:0000313" key="9">
    <source>
        <dbReference type="EMBL" id="KAK8921716.1"/>
    </source>
</evidence>
<comment type="caution">
    <text evidence="9">The sequence shown here is derived from an EMBL/GenBank/DDBJ whole genome shotgun (WGS) entry which is preliminary data.</text>
</comment>
<dbReference type="InterPro" id="IPR043128">
    <property type="entry name" value="Rev_trsase/Diguanyl_cyclase"/>
</dbReference>
<evidence type="ECO:0000259" key="8">
    <source>
        <dbReference type="Pfam" id="PF17917"/>
    </source>
</evidence>
<evidence type="ECO:0000256" key="7">
    <source>
        <dbReference type="SAM" id="SignalP"/>
    </source>
</evidence>
<accession>A0AAP0B0R7</accession>
<feature type="signal peptide" evidence="7">
    <location>
        <begin position="1"/>
        <end position="16"/>
    </location>
</feature>
<evidence type="ECO:0000256" key="2">
    <source>
        <dbReference type="ARBA" id="ARBA00022695"/>
    </source>
</evidence>
<dbReference type="InterPro" id="IPR041373">
    <property type="entry name" value="RT_RNaseH"/>
</dbReference>
<dbReference type="GO" id="GO:0003964">
    <property type="term" value="F:RNA-directed DNA polymerase activity"/>
    <property type="evidence" value="ECO:0007669"/>
    <property type="project" value="UniProtKB-KW"/>
</dbReference>
<keyword evidence="1" id="KW-0808">Transferase</keyword>
<dbReference type="Gene3D" id="3.30.70.270">
    <property type="match status" value="2"/>
</dbReference>
<dbReference type="EMBL" id="JBBWWQ010000018">
    <property type="protein sequence ID" value="KAK8921716.1"/>
    <property type="molecule type" value="Genomic_DNA"/>
</dbReference>
<evidence type="ECO:0000256" key="3">
    <source>
        <dbReference type="ARBA" id="ARBA00022722"/>
    </source>
</evidence>
<keyword evidence="6" id="KW-0695">RNA-directed DNA polymerase</keyword>
<dbReference type="AlphaFoldDB" id="A0AAP0B0R7"/>
<evidence type="ECO:0000256" key="1">
    <source>
        <dbReference type="ARBA" id="ARBA00022679"/>
    </source>
</evidence>
<keyword evidence="2" id="KW-0548">Nucleotidyltransferase</keyword>
<evidence type="ECO:0000256" key="5">
    <source>
        <dbReference type="ARBA" id="ARBA00022801"/>
    </source>
</evidence>
<dbReference type="CDD" id="cd09274">
    <property type="entry name" value="RNase_HI_RT_Ty3"/>
    <property type="match status" value="1"/>
</dbReference>
<feature type="chain" id="PRO_5042998930" description="Reverse transcriptase RNase H-like domain-containing protein" evidence="7">
    <location>
        <begin position="17"/>
        <end position="298"/>
    </location>
</feature>
<proteinExistence type="predicted"/>
<dbReference type="Pfam" id="PF17917">
    <property type="entry name" value="RT_RNaseH"/>
    <property type="match status" value="1"/>
</dbReference>
<protein>
    <recommendedName>
        <fullName evidence="8">Reverse transcriptase RNase H-like domain-containing protein</fullName>
    </recommendedName>
</protein>
<evidence type="ECO:0000256" key="4">
    <source>
        <dbReference type="ARBA" id="ARBA00022759"/>
    </source>
</evidence>
<organism evidence="9 10">
    <name type="scientific">Platanthera zijinensis</name>
    <dbReference type="NCBI Taxonomy" id="2320716"/>
    <lineage>
        <taxon>Eukaryota</taxon>
        <taxon>Viridiplantae</taxon>
        <taxon>Streptophyta</taxon>
        <taxon>Embryophyta</taxon>
        <taxon>Tracheophyta</taxon>
        <taxon>Spermatophyta</taxon>
        <taxon>Magnoliopsida</taxon>
        <taxon>Liliopsida</taxon>
        <taxon>Asparagales</taxon>
        <taxon>Orchidaceae</taxon>
        <taxon>Orchidoideae</taxon>
        <taxon>Orchideae</taxon>
        <taxon>Orchidinae</taxon>
        <taxon>Platanthera</taxon>
    </lineage>
</organism>
<keyword evidence="7" id="KW-0732">Signal</keyword>
<keyword evidence="5" id="KW-0378">Hydrolase</keyword>
<dbReference type="InterPro" id="IPR043502">
    <property type="entry name" value="DNA/RNA_pol_sf"/>
</dbReference>
<dbReference type="FunFam" id="3.30.70.270:FF:000020">
    <property type="entry name" value="Transposon Tf2-6 polyprotein-like Protein"/>
    <property type="match status" value="1"/>
</dbReference>
<dbReference type="GO" id="GO:0004519">
    <property type="term" value="F:endonuclease activity"/>
    <property type="evidence" value="ECO:0007669"/>
    <property type="project" value="UniProtKB-KW"/>
</dbReference>
<evidence type="ECO:0000313" key="10">
    <source>
        <dbReference type="Proteomes" id="UP001418222"/>
    </source>
</evidence>
<dbReference type="Proteomes" id="UP001418222">
    <property type="component" value="Unassembled WGS sequence"/>
</dbReference>
<feature type="domain" description="Reverse transcriptase RNase H-like" evidence="8">
    <location>
        <begin position="149"/>
        <end position="248"/>
    </location>
</feature>
<dbReference type="GO" id="GO:0016787">
    <property type="term" value="F:hydrolase activity"/>
    <property type="evidence" value="ECO:0007669"/>
    <property type="project" value="UniProtKB-KW"/>
</dbReference>
<keyword evidence="3" id="KW-0540">Nuclease</keyword>
<dbReference type="InterPro" id="IPR050951">
    <property type="entry name" value="Retrovirus_Pol_polyprotein"/>
</dbReference>
<name>A0AAP0B0R7_9ASPA</name>
<reference evidence="9 10" key="1">
    <citation type="journal article" date="2022" name="Nat. Plants">
        <title>Genomes of leafy and leafless Platanthera orchids illuminate the evolution of mycoheterotrophy.</title>
        <authorList>
            <person name="Li M.H."/>
            <person name="Liu K.W."/>
            <person name="Li Z."/>
            <person name="Lu H.C."/>
            <person name="Ye Q.L."/>
            <person name="Zhang D."/>
            <person name="Wang J.Y."/>
            <person name="Li Y.F."/>
            <person name="Zhong Z.M."/>
            <person name="Liu X."/>
            <person name="Yu X."/>
            <person name="Liu D.K."/>
            <person name="Tu X.D."/>
            <person name="Liu B."/>
            <person name="Hao Y."/>
            <person name="Liao X.Y."/>
            <person name="Jiang Y.T."/>
            <person name="Sun W.H."/>
            <person name="Chen J."/>
            <person name="Chen Y.Q."/>
            <person name="Ai Y."/>
            <person name="Zhai J.W."/>
            <person name="Wu S.S."/>
            <person name="Zhou Z."/>
            <person name="Hsiao Y.Y."/>
            <person name="Wu W.L."/>
            <person name="Chen Y.Y."/>
            <person name="Lin Y.F."/>
            <person name="Hsu J.L."/>
            <person name="Li C.Y."/>
            <person name="Wang Z.W."/>
            <person name="Zhao X."/>
            <person name="Zhong W.Y."/>
            <person name="Ma X.K."/>
            <person name="Ma L."/>
            <person name="Huang J."/>
            <person name="Chen G.Z."/>
            <person name="Huang M.Z."/>
            <person name="Huang L."/>
            <person name="Peng D.H."/>
            <person name="Luo Y.B."/>
            <person name="Zou S.Q."/>
            <person name="Chen S.P."/>
            <person name="Lan S."/>
            <person name="Tsai W.C."/>
            <person name="Van de Peer Y."/>
            <person name="Liu Z.J."/>
        </authorList>
    </citation>
    <scope>NUCLEOTIDE SEQUENCE [LARGE SCALE GENOMIC DNA]</scope>
    <source>
        <strain evidence="9">Lor287</strain>
    </source>
</reference>
<dbReference type="PANTHER" id="PTHR37984">
    <property type="entry name" value="PROTEIN CBG26694"/>
    <property type="match status" value="1"/>
</dbReference>
<sequence>MRLLLVLVLCNEQILPWKISSWEDHLEHVRTVLTILRDHKLYAKRSKCSFGQPEVEYLGHLVSAHGVQADPKKIPSMVDWPPPMTVRALRGFLGLTGYYRRFVKDYDKIARPLTQLLQKDAFHWSSEAEVAFQSLKAAMTTTPVLALPDFSKTFVVEADASGIGIGAVLIQEGRPLAYFSKALAPRTLGLSTYEKEMLAILHAVALWRPYLLGRHFQIRTDHQSLKHFLEQRLASPLQQKWLTKLLGYDYEIVYKQGKENVVADALSRLPESSLSHISGPVIESLEEIQAEVQQDPDL</sequence>
<dbReference type="SUPFAM" id="SSF56672">
    <property type="entry name" value="DNA/RNA polymerases"/>
    <property type="match status" value="1"/>
</dbReference>
<keyword evidence="4" id="KW-0255">Endonuclease</keyword>
<dbReference type="PANTHER" id="PTHR37984:SF5">
    <property type="entry name" value="PROTEIN NYNRIN-LIKE"/>
    <property type="match status" value="1"/>
</dbReference>
<evidence type="ECO:0000256" key="6">
    <source>
        <dbReference type="ARBA" id="ARBA00022918"/>
    </source>
</evidence>
<gene>
    <name evidence="9" type="ORF">KSP39_PZI020354</name>
</gene>
<keyword evidence="10" id="KW-1185">Reference proteome</keyword>